<comment type="caution">
    <text evidence="1">The sequence shown here is derived from an EMBL/GenBank/DDBJ whole genome shotgun (WGS) entry which is preliminary data.</text>
</comment>
<name>A0ABR9DHY0_9GAMM</name>
<gene>
    <name evidence="1" type="ORF">EBB_18225</name>
</gene>
<sequence length="49" mass="5253">MLRSIAVALIAFLGIAADNDKTDSIFTGSHLQVVFVFRSDITATISLNV</sequence>
<evidence type="ECO:0000313" key="1">
    <source>
        <dbReference type="EMBL" id="MBD9362411.1"/>
    </source>
</evidence>
<dbReference type="Proteomes" id="UP000641152">
    <property type="component" value="Unassembled WGS sequence"/>
</dbReference>
<dbReference type="EMBL" id="JACXST010000003">
    <property type="protein sequence ID" value="MBD9362411.1"/>
    <property type="molecule type" value="Genomic_DNA"/>
</dbReference>
<reference evidence="1 2" key="1">
    <citation type="submission" date="2020-09" db="EMBL/GenBank/DDBJ databases">
        <title>Methylomonas albis sp. nov. and Methylomonas fluvii sp. nov.: Two cold-adapted methanotrophs from the River Elbe and an amended description of Methylovulum psychrotolerans strain Eb1.</title>
        <authorList>
            <person name="Bussmann I.K."/>
            <person name="Klings K.-W."/>
            <person name="Warnstedt J."/>
            <person name="Hoppert M."/>
            <person name="Saborowski A."/>
            <person name="Horn F."/>
            <person name="Liebner S."/>
        </authorList>
    </citation>
    <scope>NUCLEOTIDE SEQUENCE [LARGE SCALE GENOMIC DNA]</scope>
    <source>
        <strain evidence="1 2">EbB</strain>
    </source>
</reference>
<accession>A0ABR9DHY0</accession>
<keyword evidence="2" id="KW-1185">Reference proteome</keyword>
<evidence type="ECO:0000313" key="2">
    <source>
        <dbReference type="Proteomes" id="UP000641152"/>
    </source>
</evidence>
<organism evidence="1 2">
    <name type="scientific">Methylomonas fluvii</name>
    <dbReference type="NCBI Taxonomy" id="1854564"/>
    <lineage>
        <taxon>Bacteria</taxon>
        <taxon>Pseudomonadati</taxon>
        <taxon>Pseudomonadota</taxon>
        <taxon>Gammaproteobacteria</taxon>
        <taxon>Methylococcales</taxon>
        <taxon>Methylococcaceae</taxon>
        <taxon>Methylomonas</taxon>
    </lineage>
</organism>
<protein>
    <submittedName>
        <fullName evidence="1">Uncharacterized protein</fullName>
    </submittedName>
</protein>
<proteinExistence type="predicted"/>